<protein>
    <submittedName>
        <fullName evidence="1">Uncharacterized protein</fullName>
    </submittedName>
</protein>
<gene>
    <name evidence="1" type="ORF">BAA01_10815</name>
</gene>
<evidence type="ECO:0000313" key="1">
    <source>
        <dbReference type="EMBL" id="OUM87928.1"/>
    </source>
</evidence>
<sequence>MYLSEEIKIGEEVRFQSNGVTISGSLVKPDTDEPTPAIVAITKGSARKRLKRNGKPGKSCTTSISI</sequence>
<dbReference type="AlphaFoldDB" id="A0A1Y3PS05"/>
<dbReference type="EMBL" id="LZRT01000067">
    <property type="protein sequence ID" value="OUM87928.1"/>
    <property type="molecule type" value="Genomic_DNA"/>
</dbReference>
<evidence type="ECO:0000313" key="2">
    <source>
        <dbReference type="Proteomes" id="UP000196475"/>
    </source>
</evidence>
<accession>A0A1Y3PS05</accession>
<dbReference type="Proteomes" id="UP000196475">
    <property type="component" value="Unassembled WGS sequence"/>
</dbReference>
<organism evidence="1 2">
    <name type="scientific">Bacillus thermozeamaize</name>
    <dbReference type="NCBI Taxonomy" id="230954"/>
    <lineage>
        <taxon>Bacteria</taxon>
        <taxon>Bacillati</taxon>
        <taxon>Bacillota</taxon>
        <taxon>Bacilli</taxon>
        <taxon>Bacillales</taxon>
        <taxon>Bacillaceae</taxon>
        <taxon>Bacillus</taxon>
    </lineage>
</organism>
<name>A0A1Y3PS05_9BACI</name>
<comment type="caution">
    <text evidence="1">The sequence shown here is derived from an EMBL/GenBank/DDBJ whole genome shotgun (WGS) entry which is preliminary data.</text>
</comment>
<reference evidence="2" key="1">
    <citation type="submission" date="2016-06" db="EMBL/GenBank/DDBJ databases">
        <authorList>
            <person name="Nascimento L."/>
            <person name="Pereira R.V."/>
            <person name="Martins L.F."/>
            <person name="Quaggio R.B."/>
            <person name="Silva A.M."/>
            <person name="Setubal J.C."/>
        </authorList>
    </citation>
    <scope>NUCLEOTIDE SEQUENCE [LARGE SCALE GENOMIC DNA]</scope>
</reference>
<proteinExistence type="predicted"/>